<dbReference type="PANTHER" id="PTHR21576">
    <property type="entry name" value="UNCHARACTERIZED NODULIN-LIKE PROTEIN"/>
    <property type="match status" value="1"/>
</dbReference>
<keyword evidence="3" id="KW-0813">Transport</keyword>
<comment type="subcellular location">
    <subcellularLocation>
        <location evidence="1">Vacuole membrane</location>
        <topology evidence="1">Multi-pass membrane protein</topology>
    </subcellularLocation>
</comment>
<comment type="similarity">
    <text evidence="2">Belongs to the major facilitator superfamily.</text>
</comment>
<dbReference type="Proteomes" id="UP000235672">
    <property type="component" value="Unassembled WGS sequence"/>
</dbReference>
<evidence type="ECO:0000256" key="8">
    <source>
        <dbReference type="ARBA" id="ARBA00039330"/>
    </source>
</evidence>
<evidence type="ECO:0000256" key="5">
    <source>
        <dbReference type="ARBA" id="ARBA00022692"/>
    </source>
</evidence>
<name>A0A2J6QN64_9HELO</name>
<dbReference type="PANTHER" id="PTHR21576:SF45">
    <property type="entry name" value="TRANSPORTER MCH1-RELATED"/>
    <property type="match status" value="1"/>
</dbReference>
<evidence type="ECO:0000313" key="11">
    <source>
        <dbReference type="EMBL" id="PMD27700.1"/>
    </source>
</evidence>
<feature type="region of interest" description="Disordered" evidence="9">
    <location>
        <begin position="1"/>
        <end position="31"/>
    </location>
</feature>
<keyword evidence="6 10" id="KW-1133">Transmembrane helix</keyword>
<feature type="transmembrane region" description="Helical" evidence="10">
    <location>
        <begin position="453"/>
        <end position="481"/>
    </location>
</feature>
<evidence type="ECO:0000256" key="9">
    <source>
        <dbReference type="SAM" id="MobiDB-lite"/>
    </source>
</evidence>
<evidence type="ECO:0000256" key="4">
    <source>
        <dbReference type="ARBA" id="ARBA00022554"/>
    </source>
</evidence>
<evidence type="ECO:0000313" key="12">
    <source>
        <dbReference type="Proteomes" id="UP000235672"/>
    </source>
</evidence>
<keyword evidence="5 10" id="KW-0812">Transmembrane</keyword>
<feature type="transmembrane region" description="Helical" evidence="10">
    <location>
        <begin position="488"/>
        <end position="506"/>
    </location>
</feature>
<dbReference type="EMBL" id="KZ613465">
    <property type="protein sequence ID" value="PMD27700.1"/>
    <property type="molecule type" value="Genomic_DNA"/>
</dbReference>
<accession>A0A2J6QN64</accession>
<feature type="region of interest" description="Disordered" evidence="9">
    <location>
        <begin position="275"/>
        <end position="307"/>
    </location>
</feature>
<sequence>MATTRTPLLADQPSLRSSSSSQSLSSLARKKQSKQRDVTRYVSFASAILSCLCAGSITAYSLYGHLFQERLRYTQLQVNIVIIGAELALYLPVSLFGYICDRLGPAPLSFASAILFTIGYLLAAFTYRSGAKDIYGYTHERGWPLSVMVTAFVIIGMATTLMYLSAVTTCAKNFGRGKHKGLALASPIAAFGLSGMWQSQLGSKVLYEHLPGKEKGDVDVFKFFLFLAFTLLAVGLLGSVLLKIVDEEELIDEAVEELERSGLLEDSAFFRRNGGQNGYGSFEDGSDEEAAEARRTEEAKARDEEEARKKTWLLNEETRRFLKDHTMWWLAGGFFFVSGPGEAFITNLGTIIGTLYPPVSDPSVIPTTPATHVSIVAITSTIARILFGTLTDLLAPAPVGHHYQSANNSLSSLPPRGQFTISRITFLLGSALLLSLGQVLLAAGIIQNHAERFWIVSTLIGSGYGALFSLTPLVISVIWGVENFGTNWGIVAMVPALGATVWGVVYSKVYQWAAENASFSRDMDDDVLCYGKQCYSSSFWAMAFSVWIGCALWVFAWKGRDGWSRRGIAV</sequence>
<organism evidence="11 12">
    <name type="scientific">Hyaloscypha hepaticicola</name>
    <dbReference type="NCBI Taxonomy" id="2082293"/>
    <lineage>
        <taxon>Eukaryota</taxon>
        <taxon>Fungi</taxon>
        <taxon>Dikarya</taxon>
        <taxon>Ascomycota</taxon>
        <taxon>Pezizomycotina</taxon>
        <taxon>Leotiomycetes</taxon>
        <taxon>Helotiales</taxon>
        <taxon>Hyaloscyphaceae</taxon>
        <taxon>Hyaloscypha</taxon>
    </lineage>
</organism>
<feature type="transmembrane region" description="Helical" evidence="10">
    <location>
        <begin position="182"/>
        <end position="200"/>
    </location>
</feature>
<feature type="transmembrane region" description="Helical" evidence="10">
    <location>
        <begin position="424"/>
        <end position="447"/>
    </location>
</feature>
<dbReference type="InterPro" id="IPR036259">
    <property type="entry name" value="MFS_trans_sf"/>
</dbReference>
<feature type="transmembrane region" description="Helical" evidence="10">
    <location>
        <begin position="106"/>
        <end position="127"/>
    </location>
</feature>
<evidence type="ECO:0000256" key="3">
    <source>
        <dbReference type="ARBA" id="ARBA00022448"/>
    </source>
</evidence>
<feature type="compositionally biased region" description="Low complexity" evidence="9">
    <location>
        <begin position="14"/>
        <end position="27"/>
    </location>
</feature>
<feature type="transmembrane region" description="Helical" evidence="10">
    <location>
        <begin position="538"/>
        <end position="557"/>
    </location>
</feature>
<dbReference type="Gene3D" id="1.20.1250.20">
    <property type="entry name" value="MFS general substrate transporter like domains"/>
    <property type="match status" value="1"/>
</dbReference>
<evidence type="ECO:0000256" key="2">
    <source>
        <dbReference type="ARBA" id="ARBA00008335"/>
    </source>
</evidence>
<dbReference type="STRING" id="1745343.A0A2J6QN64"/>
<dbReference type="AlphaFoldDB" id="A0A2J6QN64"/>
<evidence type="ECO:0000256" key="1">
    <source>
        <dbReference type="ARBA" id="ARBA00004128"/>
    </source>
</evidence>
<keyword evidence="12" id="KW-1185">Reference proteome</keyword>
<evidence type="ECO:0000256" key="7">
    <source>
        <dbReference type="ARBA" id="ARBA00023136"/>
    </source>
</evidence>
<proteinExistence type="inferred from homology"/>
<evidence type="ECO:0000256" key="6">
    <source>
        <dbReference type="ARBA" id="ARBA00022989"/>
    </source>
</evidence>
<feature type="transmembrane region" description="Helical" evidence="10">
    <location>
        <begin position="147"/>
        <end position="170"/>
    </location>
</feature>
<keyword evidence="7 10" id="KW-0472">Membrane</keyword>
<feature type="compositionally biased region" description="Basic and acidic residues" evidence="9">
    <location>
        <begin position="291"/>
        <end position="307"/>
    </location>
</feature>
<feature type="transmembrane region" description="Helical" evidence="10">
    <location>
        <begin position="80"/>
        <end position="99"/>
    </location>
</feature>
<dbReference type="SUPFAM" id="SSF103473">
    <property type="entry name" value="MFS general substrate transporter"/>
    <property type="match status" value="1"/>
</dbReference>
<keyword evidence="4" id="KW-0926">Vacuole</keyword>
<feature type="transmembrane region" description="Helical" evidence="10">
    <location>
        <begin position="38"/>
        <end position="60"/>
    </location>
</feature>
<dbReference type="OrthoDB" id="199930at2759"/>
<evidence type="ECO:0000256" key="10">
    <source>
        <dbReference type="SAM" id="Phobius"/>
    </source>
</evidence>
<gene>
    <name evidence="11" type="ORF">NA56DRAFT_675880</name>
</gene>
<feature type="transmembrane region" description="Helical" evidence="10">
    <location>
        <begin position="220"/>
        <end position="242"/>
    </location>
</feature>
<protein>
    <recommendedName>
        <fullName evidence="8">Probable transporter MCH1</fullName>
    </recommendedName>
</protein>
<dbReference type="GO" id="GO:0000329">
    <property type="term" value="C:fungal-type vacuole membrane"/>
    <property type="evidence" value="ECO:0007669"/>
    <property type="project" value="TreeGrafter"/>
</dbReference>
<reference evidence="11 12" key="1">
    <citation type="submission" date="2016-05" db="EMBL/GenBank/DDBJ databases">
        <title>A degradative enzymes factory behind the ericoid mycorrhizal symbiosis.</title>
        <authorList>
            <consortium name="DOE Joint Genome Institute"/>
            <person name="Martino E."/>
            <person name="Morin E."/>
            <person name="Grelet G."/>
            <person name="Kuo A."/>
            <person name="Kohler A."/>
            <person name="Daghino S."/>
            <person name="Barry K."/>
            <person name="Choi C."/>
            <person name="Cichocki N."/>
            <person name="Clum A."/>
            <person name="Copeland A."/>
            <person name="Hainaut M."/>
            <person name="Haridas S."/>
            <person name="Labutti K."/>
            <person name="Lindquist E."/>
            <person name="Lipzen A."/>
            <person name="Khouja H.-R."/>
            <person name="Murat C."/>
            <person name="Ohm R."/>
            <person name="Olson A."/>
            <person name="Spatafora J."/>
            <person name="Veneault-Fourrey C."/>
            <person name="Henrissat B."/>
            <person name="Grigoriev I."/>
            <person name="Martin F."/>
            <person name="Perotto S."/>
        </authorList>
    </citation>
    <scope>NUCLEOTIDE SEQUENCE [LARGE SCALE GENOMIC DNA]</scope>
    <source>
        <strain evidence="11 12">UAMH 7357</strain>
    </source>
</reference>
<dbReference type="CDD" id="cd17354">
    <property type="entry name" value="MFS_Mch1p_like"/>
    <property type="match status" value="1"/>
</dbReference>